<dbReference type="Proteomes" id="UP001140453">
    <property type="component" value="Unassembled WGS sequence"/>
</dbReference>
<feature type="transmembrane region" description="Helical" evidence="6">
    <location>
        <begin position="51"/>
        <end position="71"/>
    </location>
</feature>
<evidence type="ECO:0000313" key="8">
    <source>
        <dbReference type="EMBL" id="KAJ4390759.1"/>
    </source>
</evidence>
<dbReference type="Pfam" id="PF20684">
    <property type="entry name" value="Fung_rhodopsin"/>
    <property type="match status" value="1"/>
</dbReference>
<keyword evidence="3 6" id="KW-1133">Transmembrane helix</keyword>
<feature type="transmembrane region" description="Helical" evidence="6">
    <location>
        <begin position="91"/>
        <end position="116"/>
    </location>
</feature>
<keyword evidence="9" id="KW-1185">Reference proteome</keyword>
<comment type="similarity">
    <text evidence="5">Belongs to the SAT4 family.</text>
</comment>
<evidence type="ECO:0000259" key="7">
    <source>
        <dbReference type="Pfam" id="PF20684"/>
    </source>
</evidence>
<comment type="caution">
    <text evidence="8">The sequence shown here is derived from an EMBL/GenBank/DDBJ whole genome shotgun (WGS) entry which is preliminary data.</text>
</comment>
<feature type="transmembrane region" description="Helical" evidence="6">
    <location>
        <begin position="128"/>
        <end position="151"/>
    </location>
</feature>
<evidence type="ECO:0000256" key="2">
    <source>
        <dbReference type="ARBA" id="ARBA00022692"/>
    </source>
</evidence>
<keyword evidence="2 6" id="KW-0812">Transmembrane</keyword>
<protein>
    <recommendedName>
        <fullName evidence="7">Rhodopsin domain-containing protein</fullName>
    </recommendedName>
</protein>
<proteinExistence type="inferred from homology"/>
<sequence>MAAVVYDVIPTLPIVKIHLIVDCVLVFLTWVVIALRVLARKISGVGLGWDDYLILAALPQGFGMLVMQGMYSQLGVGYPMVEVQQNIFMILRILVGFVFVFATSTLSIKLSVLFFYNRIFVNDVMKKATKFVMIWVILWSTGNMLQIFLICRPFAATYDPTVPGTCGNQKASFLAIGAFNAITDIAILALPVHTIWTLKIKTATKMSLLGVFCVGVLTTIVSIIRIASLNSLDLESNLTGTMIYADFLSAFEVNLGILCVSLPMLGPVYHKYIRRGPPTSSTALSGHASSGALRTFGTAPKKHYRLDDDPTYTVTAGCKGSPNGSDIELNPYSRGPQAIQVDREWTVQVHAKQV</sequence>
<feature type="transmembrane region" description="Helical" evidence="6">
    <location>
        <begin position="171"/>
        <end position="196"/>
    </location>
</feature>
<dbReference type="EMBL" id="JAPEVB010000003">
    <property type="protein sequence ID" value="KAJ4390759.1"/>
    <property type="molecule type" value="Genomic_DNA"/>
</dbReference>
<organism evidence="8 9">
    <name type="scientific">Gnomoniopsis smithogilvyi</name>
    <dbReference type="NCBI Taxonomy" id="1191159"/>
    <lineage>
        <taxon>Eukaryota</taxon>
        <taxon>Fungi</taxon>
        <taxon>Dikarya</taxon>
        <taxon>Ascomycota</taxon>
        <taxon>Pezizomycotina</taxon>
        <taxon>Sordariomycetes</taxon>
        <taxon>Sordariomycetidae</taxon>
        <taxon>Diaporthales</taxon>
        <taxon>Gnomoniaceae</taxon>
        <taxon>Gnomoniopsis</taxon>
    </lineage>
</organism>
<dbReference type="PANTHER" id="PTHR33048">
    <property type="entry name" value="PTH11-LIKE INTEGRAL MEMBRANE PROTEIN (AFU_ORTHOLOGUE AFUA_5G11245)"/>
    <property type="match status" value="1"/>
</dbReference>
<evidence type="ECO:0000256" key="1">
    <source>
        <dbReference type="ARBA" id="ARBA00004141"/>
    </source>
</evidence>
<reference evidence="8" key="1">
    <citation type="submission" date="2022-10" db="EMBL/GenBank/DDBJ databases">
        <title>Tapping the CABI collections for fungal endophytes: first genome assemblies for Collariella, Neodidymelliopsis, Ascochyta clinopodiicola, Didymella pomorum, Didymosphaeria variabile, Neocosmospora piperis and Neocucurbitaria cava.</title>
        <authorList>
            <person name="Hill R."/>
        </authorList>
    </citation>
    <scope>NUCLEOTIDE SEQUENCE</scope>
    <source>
        <strain evidence="8">IMI 355082</strain>
    </source>
</reference>
<feature type="transmembrane region" description="Helical" evidence="6">
    <location>
        <begin position="247"/>
        <end position="265"/>
    </location>
</feature>
<dbReference type="GO" id="GO:0016020">
    <property type="term" value="C:membrane"/>
    <property type="evidence" value="ECO:0007669"/>
    <property type="project" value="UniProtKB-SubCell"/>
</dbReference>
<evidence type="ECO:0000256" key="4">
    <source>
        <dbReference type="ARBA" id="ARBA00023136"/>
    </source>
</evidence>
<accession>A0A9W8YRC2</accession>
<evidence type="ECO:0000256" key="3">
    <source>
        <dbReference type="ARBA" id="ARBA00022989"/>
    </source>
</evidence>
<dbReference type="InterPro" id="IPR049326">
    <property type="entry name" value="Rhodopsin_dom_fungi"/>
</dbReference>
<evidence type="ECO:0000256" key="5">
    <source>
        <dbReference type="ARBA" id="ARBA00038359"/>
    </source>
</evidence>
<comment type="subcellular location">
    <subcellularLocation>
        <location evidence="1">Membrane</location>
        <topology evidence="1">Multi-pass membrane protein</topology>
    </subcellularLocation>
</comment>
<dbReference type="OrthoDB" id="3529975at2759"/>
<feature type="domain" description="Rhodopsin" evidence="7">
    <location>
        <begin position="35"/>
        <end position="270"/>
    </location>
</feature>
<gene>
    <name evidence="8" type="ORF">N0V93_004357</name>
</gene>
<dbReference type="AlphaFoldDB" id="A0A9W8YRC2"/>
<name>A0A9W8YRC2_9PEZI</name>
<evidence type="ECO:0000256" key="6">
    <source>
        <dbReference type="SAM" id="Phobius"/>
    </source>
</evidence>
<feature type="transmembrane region" description="Helical" evidence="6">
    <location>
        <begin position="17"/>
        <end position="39"/>
    </location>
</feature>
<evidence type="ECO:0000313" key="9">
    <source>
        <dbReference type="Proteomes" id="UP001140453"/>
    </source>
</evidence>
<dbReference type="PANTHER" id="PTHR33048:SF161">
    <property type="entry name" value="INTEGRAL MEMBRANE PROTEIN"/>
    <property type="match status" value="1"/>
</dbReference>
<dbReference type="InterPro" id="IPR052337">
    <property type="entry name" value="SAT4-like"/>
</dbReference>
<feature type="transmembrane region" description="Helical" evidence="6">
    <location>
        <begin position="208"/>
        <end position="227"/>
    </location>
</feature>
<keyword evidence="4 6" id="KW-0472">Membrane</keyword>